<protein>
    <submittedName>
        <fullName evidence="2">Uncharacterized protein</fullName>
    </submittedName>
</protein>
<evidence type="ECO:0000313" key="4">
    <source>
        <dbReference type="Proteomes" id="UP000220629"/>
    </source>
</evidence>
<dbReference type="Proteomes" id="UP000029590">
    <property type="component" value="Unassembled WGS sequence"/>
</dbReference>
<reference evidence="2" key="2">
    <citation type="submission" date="2017-09" db="EMBL/GenBank/DDBJ databases">
        <title>FDA dAtabase for Regulatory Grade micrObial Sequences (FDA-ARGOS): Supporting development and validation of Infectious Disease Dx tests.</title>
        <authorList>
            <person name="Minogue T."/>
            <person name="Wolcott M."/>
            <person name="Wasieloski L."/>
            <person name="Aguilar W."/>
            <person name="Moore D."/>
            <person name="Tallon L.J."/>
            <person name="Sadzewicz L."/>
            <person name="Ott S."/>
            <person name="Zhao X."/>
            <person name="Nagaraj S."/>
            <person name="Vavikolanu K."/>
            <person name="Aluvathingal J."/>
            <person name="Nadendla S."/>
            <person name="Sichtig H."/>
        </authorList>
    </citation>
    <scope>NUCLEOTIDE SEQUENCE</scope>
    <source>
        <strain evidence="2">FDAARGOS_390</strain>
    </source>
</reference>
<reference evidence="4" key="3">
    <citation type="submission" date="2017-09" db="EMBL/GenBank/DDBJ databases">
        <title>FDA dAtabase for Regulatory Grade micrObial Sequences (FDA-ARGOS): Supporting development and validation of Infectious Disease Dx tests.</title>
        <authorList>
            <person name="Minogue T."/>
            <person name="Wolcott M."/>
            <person name="Wasieloski L."/>
            <person name="Aguilar W."/>
            <person name="Moore D."/>
            <person name="Tallon L."/>
            <person name="Sadzewicz L."/>
            <person name="Ott S."/>
            <person name="Zhao X."/>
            <person name="Nagaraj S."/>
            <person name="Vavikolanu K."/>
            <person name="Aluvathingal J."/>
            <person name="Nadendla S."/>
            <person name="Sichtig H."/>
        </authorList>
    </citation>
    <scope>NUCLEOTIDE SEQUENCE [LARGE SCALE GENOMIC DNA]</scope>
    <source>
        <strain evidence="4">FDAARGOS_390</strain>
    </source>
</reference>
<dbReference type="EMBL" id="JPGG01000015">
    <property type="protein sequence ID" value="KGC16492.1"/>
    <property type="molecule type" value="Genomic_DNA"/>
</dbReference>
<accession>A0A095GGM5</accession>
<dbReference type="OrthoDB" id="10021117at2"/>
<evidence type="ECO:0000313" key="1">
    <source>
        <dbReference type="EMBL" id="KGC16492.1"/>
    </source>
</evidence>
<dbReference type="Proteomes" id="UP000220629">
    <property type="component" value="Unassembled WGS sequence"/>
</dbReference>
<dbReference type="EMBL" id="PDDY01000004">
    <property type="protein sequence ID" value="PEH37411.1"/>
    <property type="molecule type" value="Genomic_DNA"/>
</dbReference>
<comment type="caution">
    <text evidence="2">The sequence shown here is derived from an EMBL/GenBank/DDBJ whole genome shotgun (WGS) entry which is preliminary data.</text>
</comment>
<gene>
    <name evidence="2" type="ORF">CRM94_22995</name>
    <name evidence="1" type="ORF">DM48_5174</name>
</gene>
<proteinExistence type="predicted"/>
<name>A0A095GGM5_BURGA</name>
<organism evidence="2 4">
    <name type="scientific">Burkholderia gladioli</name>
    <name type="common">Pseudomonas marginata</name>
    <name type="synonym">Phytomonas marginata</name>
    <dbReference type="NCBI Taxonomy" id="28095"/>
    <lineage>
        <taxon>Bacteria</taxon>
        <taxon>Pseudomonadati</taxon>
        <taxon>Pseudomonadota</taxon>
        <taxon>Betaproteobacteria</taxon>
        <taxon>Burkholderiales</taxon>
        <taxon>Burkholderiaceae</taxon>
        <taxon>Burkholderia</taxon>
    </lineage>
</organism>
<dbReference type="RefSeq" id="WP_036049776.1">
    <property type="nucleotide sequence ID" value="NZ_CADEVY010000003.1"/>
</dbReference>
<evidence type="ECO:0000313" key="3">
    <source>
        <dbReference type="Proteomes" id="UP000029590"/>
    </source>
</evidence>
<sequence>MAGVDTSIYQALQQPNPVQGTSNAVGLAGQITQTQTAQQQLQARQGLAQAYQQATDPQTGQVDRSKLAAIVSQDPRTAWTTAETMQGANAAAQGAQTLDQNTWSTAVQKANYLYGLASSLGQQTPDQARQTFQFAKDAGLIHPMMEAQIKAAIPTDPSQMPAFAADMQRRSMSGLEQLHAYGVNLGYVNNGQANIPVNMNGNSPTAGQPIAGAQPIPNQLTPGEQGALVPVQQPDGRTVYMPAGAVRAASGAPTAQGGAGYTGRPPQPMTATNAPATTIGQQAGATQSAQAYTNAVTAGNNSQTNLQTLAGVRQAIESGANLGPGGAGLTQIQSWLVSHGMSQSDAAKVQNSEEAYKLMQQYANQMSLGGTGTDSRLNAAIASNPNPAYSKNTNLALVDRLQALEQQTQDTRDAFQASGLTPDKYQSWLPGFQKTHGIAVYQFGSMTPQQQGAYLKALTPQQRTQFATGLADYQSRSGGQ</sequence>
<reference evidence="1 3" key="1">
    <citation type="submission" date="2014-04" db="EMBL/GenBank/DDBJ databases">
        <authorList>
            <person name="Bishop-Lilly K.A."/>
            <person name="Broomall S.M."/>
            <person name="Chain P.S."/>
            <person name="Chertkov O."/>
            <person name="Coyne S.R."/>
            <person name="Daligault H.E."/>
            <person name="Davenport K.W."/>
            <person name="Erkkila T."/>
            <person name="Frey K.G."/>
            <person name="Gibbons H.S."/>
            <person name="Gu W."/>
            <person name="Jaissle J."/>
            <person name="Johnson S.L."/>
            <person name="Koroleva G.I."/>
            <person name="Ladner J.T."/>
            <person name="Lo C.-C."/>
            <person name="Minogue T.D."/>
            <person name="Munk C."/>
            <person name="Palacios G.F."/>
            <person name="Redden C.L."/>
            <person name="Rosenzweig C.N."/>
            <person name="Scholz M.B."/>
            <person name="Teshima H."/>
            <person name="Xu Y."/>
        </authorList>
    </citation>
    <scope>NUCLEOTIDE SEQUENCE [LARGE SCALE GENOMIC DNA]</scope>
    <source>
        <strain evidence="1">Gladioli</strain>
        <strain evidence="3">gladioli</strain>
    </source>
</reference>
<dbReference type="AlphaFoldDB" id="A0A095GGM5"/>
<evidence type="ECO:0000313" key="2">
    <source>
        <dbReference type="EMBL" id="PEH37411.1"/>
    </source>
</evidence>
<dbReference type="KEGG" id="bgo:BM43_470"/>